<organism evidence="2 3">
    <name type="scientific">Halteria grandinella</name>
    <dbReference type="NCBI Taxonomy" id="5974"/>
    <lineage>
        <taxon>Eukaryota</taxon>
        <taxon>Sar</taxon>
        <taxon>Alveolata</taxon>
        <taxon>Ciliophora</taxon>
        <taxon>Intramacronucleata</taxon>
        <taxon>Spirotrichea</taxon>
        <taxon>Stichotrichia</taxon>
        <taxon>Sporadotrichida</taxon>
        <taxon>Halteriidae</taxon>
        <taxon>Halteria</taxon>
    </lineage>
</organism>
<comment type="caution">
    <text evidence="2">The sequence shown here is derived from an EMBL/GenBank/DDBJ whole genome shotgun (WGS) entry which is preliminary data.</text>
</comment>
<evidence type="ECO:0000313" key="2">
    <source>
        <dbReference type="EMBL" id="TNV71329.1"/>
    </source>
</evidence>
<dbReference type="EMBL" id="RRYP01029964">
    <property type="protein sequence ID" value="TNV71329.1"/>
    <property type="molecule type" value="Genomic_DNA"/>
</dbReference>
<dbReference type="InterPro" id="IPR014966">
    <property type="entry name" value="FRG-dom"/>
</dbReference>
<dbReference type="Proteomes" id="UP000785679">
    <property type="component" value="Unassembled WGS sequence"/>
</dbReference>
<name>A0A8J8SUP2_HALGN</name>
<feature type="domain" description="FRG" evidence="1">
    <location>
        <begin position="12"/>
        <end position="44"/>
    </location>
</feature>
<protein>
    <recommendedName>
        <fullName evidence="1">FRG domain-containing protein</fullName>
    </recommendedName>
</protein>
<dbReference type="Pfam" id="PF08867">
    <property type="entry name" value="FRG"/>
    <property type="match status" value="1"/>
</dbReference>
<sequence length="193" mass="22608">MFNIPQMLVFGEFLVYLRHHGFPSPLLDWTNSPYVALYFAYRDAKCSPGCKCMGGVKDSENVAVYLLVKSITGRFSGNRNESQIYEFLDQSKSSPRHYIQQARYTVCLGMQTLQFGNSQSQVQRYYFDSHQAVFDRESNDLFRNDQNIVVKYEMKTCDRQRVLEELDRMNINDYTLMNTVDSLAYWQSQKLFG</sequence>
<keyword evidence="3" id="KW-1185">Reference proteome</keyword>
<evidence type="ECO:0000259" key="1">
    <source>
        <dbReference type="Pfam" id="PF08867"/>
    </source>
</evidence>
<reference evidence="2" key="1">
    <citation type="submission" date="2019-06" db="EMBL/GenBank/DDBJ databases">
        <authorList>
            <person name="Zheng W."/>
        </authorList>
    </citation>
    <scope>NUCLEOTIDE SEQUENCE</scope>
    <source>
        <strain evidence="2">QDHG01</strain>
    </source>
</reference>
<accession>A0A8J8SUP2</accession>
<proteinExistence type="predicted"/>
<dbReference type="AlphaFoldDB" id="A0A8J8SUP2"/>
<evidence type="ECO:0000313" key="3">
    <source>
        <dbReference type="Proteomes" id="UP000785679"/>
    </source>
</evidence>
<gene>
    <name evidence="2" type="ORF">FGO68_gene3972</name>
</gene>